<organism evidence="2 3">
    <name type="scientific">Macaca nemestrina</name>
    <name type="common">Pig-tailed macaque</name>
    <dbReference type="NCBI Taxonomy" id="9545"/>
    <lineage>
        <taxon>Eukaryota</taxon>
        <taxon>Metazoa</taxon>
        <taxon>Chordata</taxon>
        <taxon>Craniata</taxon>
        <taxon>Vertebrata</taxon>
        <taxon>Euteleostomi</taxon>
        <taxon>Mammalia</taxon>
        <taxon>Eutheria</taxon>
        <taxon>Euarchontoglires</taxon>
        <taxon>Primates</taxon>
        <taxon>Haplorrhini</taxon>
        <taxon>Catarrhini</taxon>
        <taxon>Cercopithecidae</taxon>
        <taxon>Cercopithecinae</taxon>
        <taxon>Macaca</taxon>
    </lineage>
</organism>
<dbReference type="OMA" id="QRGADCC"/>
<evidence type="ECO:0000313" key="2">
    <source>
        <dbReference type="Ensembl" id="ENSMNEP00000022126.1"/>
    </source>
</evidence>
<proteinExistence type="predicted"/>
<reference evidence="2" key="1">
    <citation type="submission" date="2025-08" db="UniProtKB">
        <authorList>
            <consortium name="Ensembl"/>
        </authorList>
    </citation>
    <scope>IDENTIFICATION</scope>
</reference>
<reference evidence="2" key="2">
    <citation type="submission" date="2025-09" db="UniProtKB">
        <authorList>
            <consortium name="Ensembl"/>
        </authorList>
    </citation>
    <scope>IDENTIFICATION</scope>
</reference>
<accession>A0A2K6CEP3</accession>
<dbReference type="Bgee" id="ENSMNEG00000034748">
    <property type="expression patterns" value="Expressed in skeletal muscle tissue and 12 other cell types or tissues"/>
</dbReference>
<dbReference type="GeneTree" id="ENSGT00390000017704"/>
<protein>
    <submittedName>
        <fullName evidence="2">Uncharacterized protein</fullName>
    </submittedName>
</protein>
<evidence type="ECO:0000256" key="1">
    <source>
        <dbReference type="SAM" id="MobiDB-lite"/>
    </source>
</evidence>
<name>A0A2K6CEP3_MACNE</name>
<dbReference type="Ensembl" id="ENSMNET00000046379.1">
    <property type="protein sequence ID" value="ENSMNEP00000022126.1"/>
    <property type="gene ID" value="ENSMNEG00000034748.1"/>
</dbReference>
<dbReference type="AlphaFoldDB" id="A0A2K6CEP3"/>
<sequence length="162" mass="17897">ELPSQKTGGNLDRHTTPKPTALLQPEPGRQRGADCCLQILVCFPTDLPLARKVTKLSWVGYKLQGRELQWPVYREELELERLLWRRRPGERDLRRTGDLPLKLQIVYLLLIRGGDLRHMGGGGNILLGGLNLLGGGLGQGASTAVAVISWPSICPVEKESKS</sequence>
<feature type="region of interest" description="Disordered" evidence="1">
    <location>
        <begin position="1"/>
        <end position="27"/>
    </location>
</feature>
<evidence type="ECO:0000313" key="3">
    <source>
        <dbReference type="Proteomes" id="UP000233120"/>
    </source>
</evidence>
<dbReference type="Proteomes" id="UP000233120">
    <property type="component" value="Unassembled WGS sequence"/>
</dbReference>
<keyword evidence="3" id="KW-1185">Reference proteome</keyword>